<proteinExistence type="predicted"/>
<evidence type="ECO:0000256" key="6">
    <source>
        <dbReference type="ARBA" id="ARBA00023136"/>
    </source>
</evidence>
<keyword evidence="3" id="KW-1003">Cell membrane</keyword>
<name>A0A0R1WBW9_9LACO</name>
<dbReference type="InterPro" id="IPR050189">
    <property type="entry name" value="MFS_Efflux_Transporters"/>
</dbReference>
<dbReference type="InterPro" id="IPR020846">
    <property type="entry name" value="MFS_dom"/>
</dbReference>
<comment type="subcellular location">
    <subcellularLocation>
        <location evidence="1">Cell membrane</location>
        <topology evidence="1">Multi-pass membrane protein</topology>
    </subcellularLocation>
</comment>
<dbReference type="PATRIC" id="fig|1423807.3.peg.537"/>
<feature type="transmembrane region" description="Helical" evidence="7">
    <location>
        <begin position="208"/>
        <end position="231"/>
    </location>
</feature>
<feature type="transmembrane region" description="Helical" evidence="7">
    <location>
        <begin position="243"/>
        <end position="262"/>
    </location>
</feature>
<dbReference type="InterPro" id="IPR011701">
    <property type="entry name" value="MFS"/>
</dbReference>
<dbReference type="eggNOG" id="COG2814">
    <property type="taxonomic scope" value="Bacteria"/>
</dbReference>
<feature type="domain" description="Major facilitator superfamily (MFS) profile" evidence="8">
    <location>
        <begin position="12"/>
        <end position="390"/>
    </location>
</feature>
<feature type="transmembrane region" description="Helical" evidence="7">
    <location>
        <begin position="78"/>
        <end position="97"/>
    </location>
</feature>
<accession>A0A0R1WBW9</accession>
<evidence type="ECO:0000313" key="10">
    <source>
        <dbReference type="Proteomes" id="UP000051820"/>
    </source>
</evidence>
<dbReference type="PROSITE" id="PS50850">
    <property type="entry name" value="MFS"/>
    <property type="match status" value="1"/>
</dbReference>
<dbReference type="EMBL" id="AZGF01000015">
    <property type="protein sequence ID" value="KRM11740.1"/>
    <property type="molecule type" value="Genomic_DNA"/>
</dbReference>
<gene>
    <name evidence="9" type="ORF">FD16_GL000529</name>
</gene>
<feature type="transmembrane region" description="Helical" evidence="7">
    <location>
        <begin position="164"/>
        <end position="187"/>
    </location>
</feature>
<feature type="transmembrane region" description="Helical" evidence="7">
    <location>
        <begin position="299"/>
        <end position="317"/>
    </location>
</feature>
<evidence type="ECO:0000313" key="9">
    <source>
        <dbReference type="EMBL" id="KRM11740.1"/>
    </source>
</evidence>
<evidence type="ECO:0000256" key="7">
    <source>
        <dbReference type="SAM" id="Phobius"/>
    </source>
</evidence>
<dbReference type="PANTHER" id="PTHR43124">
    <property type="entry name" value="PURINE EFFLUX PUMP PBUE"/>
    <property type="match status" value="1"/>
</dbReference>
<comment type="caution">
    <text evidence="9">The sequence shown here is derived from an EMBL/GenBank/DDBJ whole genome shotgun (WGS) entry which is preliminary data.</text>
</comment>
<feature type="transmembrane region" description="Helical" evidence="7">
    <location>
        <begin position="38"/>
        <end position="66"/>
    </location>
</feature>
<feature type="transmembrane region" description="Helical" evidence="7">
    <location>
        <begin position="365"/>
        <end position="386"/>
    </location>
</feature>
<protein>
    <submittedName>
        <fullName evidence="9">Transport protein</fullName>
    </submittedName>
</protein>
<dbReference type="GO" id="GO:0022857">
    <property type="term" value="F:transmembrane transporter activity"/>
    <property type="evidence" value="ECO:0007669"/>
    <property type="project" value="InterPro"/>
</dbReference>
<feature type="transmembrane region" description="Helical" evidence="7">
    <location>
        <begin position="274"/>
        <end position="293"/>
    </location>
</feature>
<feature type="transmembrane region" description="Helical" evidence="7">
    <location>
        <begin position="338"/>
        <end position="359"/>
    </location>
</feature>
<evidence type="ECO:0000256" key="3">
    <source>
        <dbReference type="ARBA" id="ARBA00022475"/>
    </source>
</evidence>
<keyword evidence="6 7" id="KW-0472">Membrane</keyword>
<dbReference type="PANTHER" id="PTHR43124:SF8">
    <property type="entry name" value="INNER MEMBRANE TRANSPORT PROTEIN YDHP"/>
    <property type="match status" value="1"/>
</dbReference>
<evidence type="ECO:0000259" key="8">
    <source>
        <dbReference type="PROSITE" id="PS50850"/>
    </source>
</evidence>
<feature type="transmembrane region" description="Helical" evidence="7">
    <location>
        <begin position="137"/>
        <end position="158"/>
    </location>
</feature>
<keyword evidence="5 7" id="KW-1133">Transmembrane helix</keyword>
<dbReference type="Pfam" id="PF07690">
    <property type="entry name" value="MFS_1"/>
    <property type="match status" value="1"/>
</dbReference>
<evidence type="ECO:0000256" key="5">
    <source>
        <dbReference type="ARBA" id="ARBA00022989"/>
    </source>
</evidence>
<dbReference type="Proteomes" id="UP000051820">
    <property type="component" value="Unassembled WGS sequence"/>
</dbReference>
<dbReference type="SUPFAM" id="SSF103473">
    <property type="entry name" value="MFS general substrate transporter"/>
    <property type="match status" value="1"/>
</dbReference>
<sequence length="396" mass="42101">MTRETTIAPSLTLLALAISAFAIGSTEFISVGVMPLIIKAFGISLSTAGLTVSMYAAGVMIGAPLLTTITAKIERKKLIMMIMMIFIFGNFVTAVAPTFQVLLAGRVIAALAHGLFMTVATVIAASVVPMDKRASAIATMFTGLTVATVTGVPLGTFIGDHASWRMSFVTIVIIGIIGLIADILLVPKELPMPAPTRRGSLVRIFRQPAILMSLLLTAIGYGASFPVYTFLTTILNKQGWDTSLVVILLIVYGVAVAIGNTLGGRLADTHTLRALFMMFFTLMIIMIAMLFMLNNHVMGLLLIILMGLLAFMNVPGLQLYTMQATEKYLPADVQMSSALNISAFNIGIMIGSSAGGQIATHAGLMITPIGGVVMALLALILVFGLMRLEKISALRR</sequence>
<dbReference type="InterPro" id="IPR036259">
    <property type="entry name" value="MFS_trans_sf"/>
</dbReference>
<keyword evidence="2" id="KW-0813">Transport</keyword>
<evidence type="ECO:0000256" key="4">
    <source>
        <dbReference type="ARBA" id="ARBA00022692"/>
    </source>
</evidence>
<evidence type="ECO:0000256" key="1">
    <source>
        <dbReference type="ARBA" id="ARBA00004651"/>
    </source>
</evidence>
<keyword evidence="4 7" id="KW-0812">Transmembrane</keyword>
<keyword evidence="10" id="KW-1185">Reference proteome</keyword>
<dbReference type="RefSeq" id="WP_010621314.1">
    <property type="nucleotide sequence ID" value="NZ_AZGF01000015.1"/>
</dbReference>
<reference evidence="9 10" key="1">
    <citation type="journal article" date="2015" name="Genome Announc.">
        <title>Expanding the biotechnology potential of lactobacilli through comparative genomics of 213 strains and associated genera.</title>
        <authorList>
            <person name="Sun Z."/>
            <person name="Harris H.M."/>
            <person name="McCann A."/>
            <person name="Guo C."/>
            <person name="Argimon S."/>
            <person name="Zhang W."/>
            <person name="Yang X."/>
            <person name="Jeffery I.B."/>
            <person name="Cooney J.C."/>
            <person name="Kagawa T.F."/>
            <person name="Liu W."/>
            <person name="Song Y."/>
            <person name="Salvetti E."/>
            <person name="Wrobel A."/>
            <person name="Rasinkangas P."/>
            <person name="Parkhill J."/>
            <person name="Rea M.C."/>
            <person name="O'Sullivan O."/>
            <person name="Ritari J."/>
            <person name="Douillard F.P."/>
            <person name="Paul Ross R."/>
            <person name="Yang R."/>
            <person name="Briner A.E."/>
            <person name="Felis G.E."/>
            <person name="de Vos W.M."/>
            <person name="Barrangou R."/>
            <person name="Klaenhammer T.R."/>
            <person name="Caufield P.W."/>
            <person name="Cui Y."/>
            <person name="Zhang H."/>
            <person name="O'Toole P.W."/>
        </authorList>
    </citation>
    <scope>NUCLEOTIDE SEQUENCE [LARGE SCALE GENOMIC DNA]</scope>
    <source>
        <strain evidence="9 10">DSM 5007</strain>
    </source>
</reference>
<dbReference type="AlphaFoldDB" id="A0A0R1WBW9"/>
<feature type="transmembrane region" description="Helical" evidence="7">
    <location>
        <begin position="103"/>
        <end position="125"/>
    </location>
</feature>
<dbReference type="OrthoDB" id="9788453at2"/>
<evidence type="ECO:0000256" key="2">
    <source>
        <dbReference type="ARBA" id="ARBA00022448"/>
    </source>
</evidence>
<dbReference type="Gene3D" id="1.20.1250.20">
    <property type="entry name" value="MFS general substrate transporter like domains"/>
    <property type="match status" value="2"/>
</dbReference>
<organism evidence="9 10">
    <name type="scientific">Paucilactobacillus suebicus DSM 5007 = KCTC 3549</name>
    <dbReference type="NCBI Taxonomy" id="1423807"/>
    <lineage>
        <taxon>Bacteria</taxon>
        <taxon>Bacillati</taxon>
        <taxon>Bacillota</taxon>
        <taxon>Bacilli</taxon>
        <taxon>Lactobacillales</taxon>
        <taxon>Lactobacillaceae</taxon>
        <taxon>Paucilactobacillus</taxon>
    </lineage>
</organism>
<dbReference type="CDD" id="cd17324">
    <property type="entry name" value="MFS_NepI_like"/>
    <property type="match status" value="1"/>
</dbReference>
<dbReference type="GO" id="GO:0005886">
    <property type="term" value="C:plasma membrane"/>
    <property type="evidence" value="ECO:0007669"/>
    <property type="project" value="UniProtKB-SubCell"/>
</dbReference>